<dbReference type="PROSITE" id="PS50883">
    <property type="entry name" value="EAL"/>
    <property type="match status" value="1"/>
</dbReference>
<keyword evidence="1" id="KW-0812">Transmembrane</keyword>
<dbReference type="AlphaFoldDB" id="A0A3S4CBH2"/>
<dbReference type="GO" id="GO:0071111">
    <property type="term" value="F:cyclic-guanylate-specific phosphodiesterase activity"/>
    <property type="evidence" value="ECO:0007669"/>
    <property type="project" value="UniProtKB-EC"/>
</dbReference>
<feature type="transmembrane region" description="Helical" evidence="1">
    <location>
        <begin position="162"/>
        <end position="183"/>
    </location>
</feature>
<name>A0A3S4CBH2_9HYPH</name>
<evidence type="ECO:0000313" key="3">
    <source>
        <dbReference type="EMBL" id="VDS04348.1"/>
    </source>
</evidence>
<accession>A0A3S4CBH2</accession>
<proteinExistence type="predicted"/>
<dbReference type="EC" id="3.1.4.52" evidence="3"/>
<evidence type="ECO:0000313" key="4">
    <source>
        <dbReference type="Proteomes" id="UP000268844"/>
    </source>
</evidence>
<dbReference type="EMBL" id="UZWD01000022">
    <property type="protein sequence ID" value="VDS04348.1"/>
    <property type="molecule type" value="Genomic_DNA"/>
</dbReference>
<feature type="transmembrane region" description="Helical" evidence="1">
    <location>
        <begin position="47"/>
        <end position="65"/>
    </location>
</feature>
<dbReference type="InterPro" id="IPR050706">
    <property type="entry name" value="Cyclic-di-GMP_PDE-like"/>
</dbReference>
<feature type="transmembrane region" description="Helical" evidence="1">
    <location>
        <begin position="77"/>
        <end position="98"/>
    </location>
</feature>
<keyword evidence="1" id="KW-0472">Membrane</keyword>
<feature type="transmembrane region" description="Helical" evidence="1">
    <location>
        <begin position="128"/>
        <end position="150"/>
    </location>
</feature>
<keyword evidence="3" id="KW-0378">Hydrolase</keyword>
<dbReference type="Gene3D" id="3.20.20.450">
    <property type="entry name" value="EAL domain"/>
    <property type="match status" value="1"/>
</dbReference>
<evidence type="ECO:0000259" key="2">
    <source>
        <dbReference type="PROSITE" id="PS50883"/>
    </source>
</evidence>
<dbReference type="InterPro" id="IPR001633">
    <property type="entry name" value="EAL_dom"/>
</dbReference>
<dbReference type="CDD" id="cd01948">
    <property type="entry name" value="EAL"/>
    <property type="match status" value="1"/>
</dbReference>
<gene>
    <name evidence="3" type="primary">dosP_2</name>
    <name evidence="3" type="ORF">DEVEQU_01483</name>
</gene>
<sequence>MTLGGSSKTRKDDPQYSARLNFLYKLPILAVVCLAFIWSLIFAWMGTWPLALGQFFLALVCLYGWRLADRGHLSPALLMSQAVFFIMLVVLCLVYDVPSAEVPRVSHIFLLGVALVGYINYKRQRSRLQLAMIATSLATFVVFSSSAHALPFAEPIPDSIRVYGAWINSMIATGILATGTYVFQAEVRRDDQVVRDLEAALWSGDLRLYFQPQVSIDGTIIGAEALLRWQHAERGLVPPNEFIPIAEHAGLMRKIGYWVLQQACRTLADWQRHPETAELTLSVNVSASQFLEDEFEQSVLNLVSTFDIDATKLKIELTESVMVANTEQVVAKMHVLRAAGIGMALDDFGTGYSSLGYLRRLPLTQLKIDRSFVQDVTEGERNAALVRSIIQIGRDLDLTVLAEGVETREQLQWLDDGGCDEYQGYLFGKPMPIEGFEAALSEQVRQAAG</sequence>
<dbReference type="PANTHER" id="PTHR33121:SF71">
    <property type="entry name" value="OXYGEN SENSOR PROTEIN DOSP"/>
    <property type="match status" value="1"/>
</dbReference>
<dbReference type="SUPFAM" id="SSF141868">
    <property type="entry name" value="EAL domain-like"/>
    <property type="match status" value="1"/>
</dbReference>
<reference evidence="3 4" key="1">
    <citation type="submission" date="2018-12" db="EMBL/GenBank/DDBJ databases">
        <authorList>
            <person name="Criscuolo A."/>
        </authorList>
    </citation>
    <scope>NUCLEOTIDE SEQUENCE [LARGE SCALE GENOMIC DNA]</scope>
    <source>
        <strain evidence="3">ACIP1116281</strain>
    </source>
</reference>
<evidence type="ECO:0000256" key="1">
    <source>
        <dbReference type="SAM" id="Phobius"/>
    </source>
</evidence>
<dbReference type="Pfam" id="PF00563">
    <property type="entry name" value="EAL"/>
    <property type="match status" value="1"/>
</dbReference>
<feature type="transmembrane region" description="Helical" evidence="1">
    <location>
        <begin position="104"/>
        <end position="121"/>
    </location>
</feature>
<feature type="transmembrane region" description="Helical" evidence="1">
    <location>
        <begin position="21"/>
        <end position="41"/>
    </location>
</feature>
<feature type="domain" description="EAL" evidence="2">
    <location>
        <begin position="190"/>
        <end position="444"/>
    </location>
</feature>
<keyword evidence="4" id="KW-1185">Reference proteome</keyword>
<dbReference type="PANTHER" id="PTHR33121">
    <property type="entry name" value="CYCLIC DI-GMP PHOSPHODIESTERASE PDEF"/>
    <property type="match status" value="1"/>
</dbReference>
<keyword evidence="1" id="KW-1133">Transmembrane helix</keyword>
<dbReference type="RefSeq" id="WP_164550301.1">
    <property type="nucleotide sequence ID" value="NZ_JBHTMH010000003.1"/>
</dbReference>
<organism evidence="3 4">
    <name type="scientific">Devosia equisanguinis</name>
    <dbReference type="NCBI Taxonomy" id="2490941"/>
    <lineage>
        <taxon>Bacteria</taxon>
        <taxon>Pseudomonadati</taxon>
        <taxon>Pseudomonadota</taxon>
        <taxon>Alphaproteobacteria</taxon>
        <taxon>Hyphomicrobiales</taxon>
        <taxon>Devosiaceae</taxon>
        <taxon>Devosia</taxon>
    </lineage>
</organism>
<dbReference type="Proteomes" id="UP000268844">
    <property type="component" value="Unassembled WGS sequence"/>
</dbReference>
<protein>
    <submittedName>
        <fullName evidence="3">Oxygen sensor protein DosP</fullName>
        <ecNumber evidence="3">3.1.4.52</ecNumber>
    </submittedName>
</protein>
<dbReference type="SMART" id="SM00052">
    <property type="entry name" value="EAL"/>
    <property type="match status" value="1"/>
</dbReference>
<dbReference type="FunFam" id="3.20.20.450:FF:000001">
    <property type="entry name" value="Cyclic di-GMP phosphodiesterase yahA"/>
    <property type="match status" value="1"/>
</dbReference>
<dbReference type="InterPro" id="IPR035919">
    <property type="entry name" value="EAL_sf"/>
</dbReference>